<dbReference type="InterPro" id="IPR014721">
    <property type="entry name" value="Ribsml_uS5_D2-typ_fold_subgr"/>
</dbReference>
<dbReference type="UniPathway" id="UPA00053">
    <property type="reaction ID" value="UER00088"/>
</dbReference>
<dbReference type="GO" id="GO:0009073">
    <property type="term" value="P:aromatic amino acid family biosynthetic process"/>
    <property type="evidence" value="ECO:0007669"/>
    <property type="project" value="UniProtKB-KW"/>
</dbReference>
<dbReference type="GO" id="GO:0005737">
    <property type="term" value="C:cytoplasm"/>
    <property type="evidence" value="ECO:0007669"/>
    <property type="project" value="UniProtKB-SubCell"/>
</dbReference>
<dbReference type="GO" id="GO:0005524">
    <property type="term" value="F:ATP binding"/>
    <property type="evidence" value="ECO:0007669"/>
    <property type="project" value="UniProtKB-UniRule"/>
</dbReference>
<name>A0A4P2VES0_9ARCH</name>
<evidence type="ECO:0000256" key="14">
    <source>
        <dbReference type="HAMAP-Rule" id="MF_00370"/>
    </source>
</evidence>
<organism evidence="17 18">
    <name type="scientific">Conexivisphaera calida</name>
    <dbReference type="NCBI Taxonomy" id="1874277"/>
    <lineage>
        <taxon>Archaea</taxon>
        <taxon>Nitrososphaerota</taxon>
        <taxon>Conexivisphaeria</taxon>
        <taxon>Conexivisphaerales</taxon>
        <taxon>Conexivisphaeraceae</taxon>
        <taxon>Conexivisphaera</taxon>
    </lineage>
</organism>
<keyword evidence="18" id="KW-1185">Reference proteome</keyword>
<evidence type="ECO:0000256" key="9">
    <source>
        <dbReference type="ARBA" id="ARBA00022741"/>
    </source>
</evidence>
<dbReference type="InterPro" id="IPR006204">
    <property type="entry name" value="GHMP_kinase_N_dom"/>
</dbReference>
<comment type="similarity">
    <text evidence="3 14">Belongs to the GHMP kinase family. Archaeal shikimate kinase subfamily.</text>
</comment>
<dbReference type="PANTHER" id="PTHR20861">
    <property type="entry name" value="HOMOSERINE/4-DIPHOSPHOCYTIDYL-2-C-METHYL-D-ERYTHRITOL KINASE"/>
    <property type="match status" value="1"/>
</dbReference>
<dbReference type="NCBIfam" id="TIGR01920">
    <property type="entry name" value="Shik_kin_archae"/>
    <property type="match status" value="1"/>
</dbReference>
<comment type="subcellular location">
    <subcellularLocation>
        <location evidence="1 14">Cytoplasm</location>
    </subcellularLocation>
</comment>
<dbReference type="HAMAP" id="MF_00370">
    <property type="entry name" value="Shik_kinase_arch"/>
    <property type="match status" value="1"/>
</dbReference>
<dbReference type="PANTHER" id="PTHR20861:SF3">
    <property type="entry name" value="SHIKIMATE KINASE"/>
    <property type="match status" value="1"/>
</dbReference>
<evidence type="ECO:0000256" key="12">
    <source>
        <dbReference type="ARBA" id="ARBA00023141"/>
    </source>
</evidence>
<evidence type="ECO:0000256" key="4">
    <source>
        <dbReference type="ARBA" id="ARBA00012154"/>
    </source>
</evidence>
<comment type="caution">
    <text evidence="14">Lacks conserved residue(s) required for the propagation of feature annotation.</text>
</comment>
<dbReference type="SUPFAM" id="SSF55060">
    <property type="entry name" value="GHMP Kinase, C-terminal domain"/>
    <property type="match status" value="1"/>
</dbReference>
<keyword evidence="10 14" id="KW-0418">Kinase</keyword>
<keyword evidence="12 14" id="KW-0057">Aromatic amino acid biosynthesis</keyword>
<evidence type="ECO:0000313" key="17">
    <source>
        <dbReference type="EMBL" id="BBE41953.1"/>
    </source>
</evidence>
<dbReference type="Pfam" id="PF08544">
    <property type="entry name" value="GHMP_kinases_C"/>
    <property type="match status" value="1"/>
</dbReference>
<keyword evidence="7 14" id="KW-0028">Amino-acid biosynthesis</keyword>
<keyword evidence="9 14" id="KW-0547">Nucleotide-binding</keyword>
<dbReference type="InterPro" id="IPR036554">
    <property type="entry name" value="GHMP_kinase_C_sf"/>
</dbReference>
<accession>A0A4P2VES0</accession>
<evidence type="ECO:0000256" key="13">
    <source>
        <dbReference type="ARBA" id="ARBA00048567"/>
    </source>
</evidence>
<evidence type="ECO:0000313" key="18">
    <source>
        <dbReference type="Proteomes" id="UP000509448"/>
    </source>
</evidence>
<dbReference type="GO" id="GO:0008652">
    <property type="term" value="P:amino acid biosynthetic process"/>
    <property type="evidence" value="ECO:0007669"/>
    <property type="project" value="UniProtKB-KW"/>
</dbReference>
<dbReference type="InterPro" id="IPR010189">
    <property type="entry name" value="SK_arc"/>
</dbReference>
<protein>
    <recommendedName>
        <fullName evidence="5 14">Shikimate kinase</fullName>
        <shortName evidence="14">SK</shortName>
        <ecNumber evidence="4 14">2.7.1.71</ecNumber>
    </recommendedName>
</protein>
<dbReference type="GO" id="GO:0009423">
    <property type="term" value="P:chorismate biosynthetic process"/>
    <property type="evidence" value="ECO:0007669"/>
    <property type="project" value="UniProtKB-UniRule"/>
</dbReference>
<evidence type="ECO:0000259" key="15">
    <source>
        <dbReference type="Pfam" id="PF00288"/>
    </source>
</evidence>
<feature type="domain" description="GHMP kinase N-terminal" evidence="15">
    <location>
        <begin position="46"/>
        <end position="134"/>
    </location>
</feature>
<evidence type="ECO:0000256" key="3">
    <source>
        <dbReference type="ARBA" id="ARBA00010202"/>
    </source>
</evidence>
<keyword evidence="8 14" id="KW-0808">Transferase</keyword>
<dbReference type="Gene3D" id="3.30.230.10">
    <property type="match status" value="1"/>
</dbReference>
<keyword evidence="11 14" id="KW-0067">ATP-binding</keyword>
<dbReference type="Proteomes" id="UP000509448">
    <property type="component" value="Chromosome"/>
</dbReference>
<dbReference type="AlphaFoldDB" id="A0A4P2VES0"/>
<evidence type="ECO:0000256" key="11">
    <source>
        <dbReference type="ARBA" id="ARBA00022840"/>
    </source>
</evidence>
<dbReference type="InterPro" id="IPR020568">
    <property type="entry name" value="Ribosomal_Su5_D2-typ_SF"/>
</dbReference>
<reference evidence="17 18" key="1">
    <citation type="journal article" date="2019" name="ISME J.">
        <title>Isolation and characterization of a thermophilic sulfur- and iron-reducing thaumarchaeote from a terrestrial acidic hot spring.</title>
        <authorList>
            <person name="Kato S."/>
            <person name="Itoh T."/>
            <person name="Yuki M."/>
            <person name="Nagamori M."/>
            <person name="Ohnishi M."/>
            <person name="Uematsu K."/>
            <person name="Suzuki K."/>
            <person name="Takashina T."/>
            <person name="Ohkuma M."/>
        </authorList>
    </citation>
    <scope>NUCLEOTIDE SEQUENCE [LARGE SCALE GENOMIC DNA]</scope>
    <source>
        <strain evidence="17 18">NAS-02</strain>
    </source>
</reference>
<dbReference type="EC" id="2.7.1.71" evidence="4 14"/>
<proteinExistence type="inferred from homology"/>
<dbReference type="InterPro" id="IPR013750">
    <property type="entry name" value="GHMP_kinase_C_dom"/>
</dbReference>
<feature type="domain" description="GHMP kinase C-terminal" evidence="16">
    <location>
        <begin position="220"/>
        <end position="257"/>
    </location>
</feature>
<evidence type="ECO:0000256" key="1">
    <source>
        <dbReference type="ARBA" id="ARBA00004496"/>
    </source>
</evidence>
<comment type="catalytic activity">
    <reaction evidence="13 14">
        <text>shikimate + ATP = 3-phosphoshikimate + ADP + H(+)</text>
        <dbReference type="Rhea" id="RHEA:13121"/>
        <dbReference type="ChEBI" id="CHEBI:15378"/>
        <dbReference type="ChEBI" id="CHEBI:30616"/>
        <dbReference type="ChEBI" id="CHEBI:36208"/>
        <dbReference type="ChEBI" id="CHEBI:145989"/>
        <dbReference type="ChEBI" id="CHEBI:456216"/>
        <dbReference type="EC" id="2.7.1.71"/>
    </reaction>
</comment>
<gene>
    <name evidence="14" type="primary">aroK</name>
    <name evidence="17" type="ORF">NAS2_0564</name>
</gene>
<evidence type="ECO:0000256" key="5">
    <source>
        <dbReference type="ARBA" id="ARBA00013853"/>
    </source>
</evidence>
<evidence type="ECO:0000256" key="6">
    <source>
        <dbReference type="ARBA" id="ARBA00022490"/>
    </source>
</evidence>
<evidence type="ECO:0000256" key="2">
    <source>
        <dbReference type="ARBA" id="ARBA00004842"/>
    </source>
</evidence>
<dbReference type="Pfam" id="PF00288">
    <property type="entry name" value="GHMP_kinases_N"/>
    <property type="match status" value="1"/>
</dbReference>
<dbReference type="GO" id="GO:0004765">
    <property type="term" value="F:shikimate kinase activity"/>
    <property type="evidence" value="ECO:0007669"/>
    <property type="project" value="UniProtKB-UniRule"/>
</dbReference>
<dbReference type="EMBL" id="AP018732">
    <property type="protein sequence ID" value="BBE41953.1"/>
    <property type="molecule type" value="Genomic_DNA"/>
</dbReference>
<evidence type="ECO:0000259" key="16">
    <source>
        <dbReference type="Pfam" id="PF08544"/>
    </source>
</evidence>
<evidence type="ECO:0000256" key="7">
    <source>
        <dbReference type="ARBA" id="ARBA00022605"/>
    </source>
</evidence>
<comment type="pathway">
    <text evidence="2 14">Metabolic intermediate biosynthesis; chorismate biosynthesis; chorismate from D-erythrose 4-phosphate and phosphoenolpyruvate: step 5/7.</text>
</comment>
<dbReference type="SUPFAM" id="SSF54211">
    <property type="entry name" value="Ribosomal protein S5 domain 2-like"/>
    <property type="match status" value="1"/>
</dbReference>
<evidence type="ECO:0000256" key="8">
    <source>
        <dbReference type="ARBA" id="ARBA00022679"/>
    </source>
</evidence>
<dbReference type="KEGG" id="ccai:NAS2_0564"/>
<keyword evidence="6 14" id="KW-0963">Cytoplasm</keyword>
<evidence type="ECO:0000256" key="10">
    <source>
        <dbReference type="ARBA" id="ARBA00022777"/>
    </source>
</evidence>
<sequence length="277" mass="28192">MSVLNAAATGFGAAIAISARISALAEPTDGGLEVTFEGVDPGDRRLVEAAASVVSGELGWTGGWRLVIRSELPPRKGLKTSSAVSNALIASMCSALGSDPSPSDVLRMSVLASRMANVTVTGALDDAGASLLGGFVMADNDSGTIEVRRDVDPEGLEVLLGIPAGELEKSAVSREAFAPLVPAALRARDLALEGRYWDAMTVNGLVVSAALGVDSVPAAEAIRAGALGAGITGMGPAIAAVVPEDAAERIASSLARAGLMVMRYRLENEPGVWNAEI</sequence>